<reference evidence="1 2" key="1">
    <citation type="submission" date="2019-01" db="EMBL/GenBank/DDBJ databases">
        <title>Draft genome sequence of Psathyrella aberdarensis IHI B618.</title>
        <authorList>
            <person name="Buettner E."/>
            <person name="Kellner H."/>
        </authorList>
    </citation>
    <scope>NUCLEOTIDE SEQUENCE [LARGE SCALE GENOMIC DNA]</scope>
    <source>
        <strain evidence="1 2">IHI B618</strain>
    </source>
</reference>
<accession>A0A4Q2CZA3</accession>
<sequence>MFENKGSCLIGRTMYRGRDSYELFLMVKALTRNQVLATKRKNRFAAASIEAVTAEWDRRDLDTIEEKKEWVERMLGPEPTNRQSKKRPFLWQATDSEEWNGEDPNTAGVRVNSLSLSEL</sequence>
<dbReference type="AlphaFoldDB" id="A0A4Q2CZA3"/>
<dbReference type="Proteomes" id="UP000290288">
    <property type="component" value="Unassembled WGS sequence"/>
</dbReference>
<gene>
    <name evidence="1" type="ORF">EST38_g14036</name>
</gene>
<proteinExistence type="predicted"/>
<comment type="caution">
    <text evidence="1">The sequence shown here is derived from an EMBL/GenBank/DDBJ whole genome shotgun (WGS) entry which is preliminary data.</text>
</comment>
<keyword evidence="2" id="KW-1185">Reference proteome</keyword>
<protein>
    <submittedName>
        <fullName evidence="1">Uncharacterized protein</fullName>
    </submittedName>
</protein>
<dbReference type="EMBL" id="SDEE01001580">
    <property type="protein sequence ID" value="RXW11819.1"/>
    <property type="molecule type" value="Genomic_DNA"/>
</dbReference>
<name>A0A4Q2CZA3_9AGAR</name>
<dbReference type="OrthoDB" id="3237371at2759"/>
<evidence type="ECO:0000313" key="1">
    <source>
        <dbReference type="EMBL" id="RXW11819.1"/>
    </source>
</evidence>
<evidence type="ECO:0000313" key="2">
    <source>
        <dbReference type="Proteomes" id="UP000290288"/>
    </source>
</evidence>
<organism evidence="1 2">
    <name type="scientific">Candolleomyces aberdarensis</name>
    <dbReference type="NCBI Taxonomy" id="2316362"/>
    <lineage>
        <taxon>Eukaryota</taxon>
        <taxon>Fungi</taxon>
        <taxon>Dikarya</taxon>
        <taxon>Basidiomycota</taxon>
        <taxon>Agaricomycotina</taxon>
        <taxon>Agaricomycetes</taxon>
        <taxon>Agaricomycetidae</taxon>
        <taxon>Agaricales</taxon>
        <taxon>Agaricineae</taxon>
        <taxon>Psathyrellaceae</taxon>
        <taxon>Candolleomyces</taxon>
    </lineage>
</organism>